<dbReference type="PaxDb" id="55529-EKX39396"/>
<feature type="region of interest" description="Disordered" evidence="1">
    <location>
        <begin position="430"/>
        <end position="463"/>
    </location>
</feature>
<feature type="compositionally biased region" description="Acidic residues" evidence="1">
    <location>
        <begin position="430"/>
        <end position="451"/>
    </location>
</feature>
<proteinExistence type="predicted"/>
<feature type="region of interest" description="Disordered" evidence="1">
    <location>
        <begin position="281"/>
        <end position="318"/>
    </location>
</feature>
<sequence>MAAPSGFGFGNTGPQSSSQAVFAFGSRVSQAAPPSASDDIDDITALTHSMNQVSIINSTPPSVALRHVIQKLLAQKQSTLQFKSILIQVLDMSIVKVDEIVGELEAIELPSEEQMAAGSRRRKTNIGPVAAYDEPEEMLMIDYNFTEVFTPENNLSFVEEVNKKVSDQNVKNFSQQIHPTWLRNWFVRENSRKHRAFFLKLMLFLAKNDYQNYIPTTMSTIIYKDEDIIPLIVTYVTANGIIFHHLCRSALKEMESKGITLSSLDLERALVEIKNRVDTGQITTPGSTSSRQLRSASKGGQRLRYDESRDRDREDDQGALSLGDIADLNNFQYEGSDLFCHVLDKHENEEELCSSISFDSSHLAANLSALADETAGVSSWQADVVSEVALSSTRFDKVNEEIAGAEEAFYPPTTFETGCKASPYFHVEEDEDHLEEESEADAAAADDDSDDDKEKQVEQIQSVGTNFRRAEDLEISEILETVMAIEELTSEMEGIECMLQHPHSQQLLLTLCRAVRVMADDEMMRHRTKASEEEESKQGEASRQNNQISQGKNGAEEGEGDGWTRNMRRNCCQFALDALCNTSMTRQGRAWMIANLQDPRQLLLDL</sequence>
<gene>
    <name evidence="2" type="ORF">GUITHDRAFT_114594</name>
</gene>
<evidence type="ECO:0000313" key="3">
    <source>
        <dbReference type="EnsemblProtists" id="EKX39396"/>
    </source>
</evidence>
<protein>
    <submittedName>
        <fullName evidence="2 3">Uncharacterized protein</fullName>
    </submittedName>
</protein>
<feature type="compositionally biased region" description="Basic and acidic residues" evidence="1">
    <location>
        <begin position="303"/>
        <end position="316"/>
    </location>
</feature>
<reference evidence="3" key="3">
    <citation type="submission" date="2016-03" db="UniProtKB">
        <authorList>
            <consortium name="EnsemblProtists"/>
        </authorList>
    </citation>
    <scope>IDENTIFICATION</scope>
</reference>
<dbReference type="RefSeq" id="XP_005826376.1">
    <property type="nucleotide sequence ID" value="XM_005826319.1"/>
</dbReference>
<evidence type="ECO:0000313" key="2">
    <source>
        <dbReference type="EMBL" id="EKX39396.1"/>
    </source>
</evidence>
<dbReference type="Proteomes" id="UP000011087">
    <property type="component" value="Unassembled WGS sequence"/>
</dbReference>
<keyword evidence="4" id="KW-1185">Reference proteome</keyword>
<feature type="compositionally biased region" description="Basic and acidic residues" evidence="1">
    <location>
        <begin position="523"/>
        <end position="540"/>
    </location>
</feature>
<dbReference type="GeneID" id="17296084"/>
<dbReference type="AlphaFoldDB" id="L1IT13"/>
<accession>L1IT13</accession>
<reference evidence="2 4" key="1">
    <citation type="journal article" date="2012" name="Nature">
        <title>Algal genomes reveal evolutionary mosaicism and the fate of nucleomorphs.</title>
        <authorList>
            <consortium name="DOE Joint Genome Institute"/>
            <person name="Curtis B.A."/>
            <person name="Tanifuji G."/>
            <person name="Burki F."/>
            <person name="Gruber A."/>
            <person name="Irimia M."/>
            <person name="Maruyama S."/>
            <person name="Arias M.C."/>
            <person name="Ball S.G."/>
            <person name="Gile G.H."/>
            <person name="Hirakawa Y."/>
            <person name="Hopkins J.F."/>
            <person name="Kuo A."/>
            <person name="Rensing S.A."/>
            <person name="Schmutz J."/>
            <person name="Symeonidi A."/>
            <person name="Elias M."/>
            <person name="Eveleigh R.J."/>
            <person name="Herman E.K."/>
            <person name="Klute M.J."/>
            <person name="Nakayama T."/>
            <person name="Obornik M."/>
            <person name="Reyes-Prieto A."/>
            <person name="Armbrust E.V."/>
            <person name="Aves S.J."/>
            <person name="Beiko R.G."/>
            <person name="Coutinho P."/>
            <person name="Dacks J.B."/>
            <person name="Durnford D.G."/>
            <person name="Fast N.M."/>
            <person name="Green B.R."/>
            <person name="Grisdale C.J."/>
            <person name="Hempel F."/>
            <person name="Henrissat B."/>
            <person name="Hoppner M.P."/>
            <person name="Ishida K."/>
            <person name="Kim E."/>
            <person name="Koreny L."/>
            <person name="Kroth P.G."/>
            <person name="Liu Y."/>
            <person name="Malik S.B."/>
            <person name="Maier U.G."/>
            <person name="McRose D."/>
            <person name="Mock T."/>
            <person name="Neilson J.A."/>
            <person name="Onodera N.T."/>
            <person name="Poole A.M."/>
            <person name="Pritham E.J."/>
            <person name="Richards T.A."/>
            <person name="Rocap G."/>
            <person name="Roy S.W."/>
            <person name="Sarai C."/>
            <person name="Schaack S."/>
            <person name="Shirato S."/>
            <person name="Slamovits C.H."/>
            <person name="Spencer D.F."/>
            <person name="Suzuki S."/>
            <person name="Worden A.Z."/>
            <person name="Zauner S."/>
            <person name="Barry K."/>
            <person name="Bell C."/>
            <person name="Bharti A.K."/>
            <person name="Crow J.A."/>
            <person name="Grimwood J."/>
            <person name="Kramer R."/>
            <person name="Lindquist E."/>
            <person name="Lucas S."/>
            <person name="Salamov A."/>
            <person name="McFadden G.I."/>
            <person name="Lane C.E."/>
            <person name="Keeling P.J."/>
            <person name="Gray M.W."/>
            <person name="Grigoriev I.V."/>
            <person name="Archibald J.M."/>
        </authorList>
    </citation>
    <scope>NUCLEOTIDE SEQUENCE</scope>
    <source>
        <strain evidence="2 4">CCMP2712</strain>
    </source>
</reference>
<dbReference type="KEGG" id="gtt:GUITHDRAFT_114594"/>
<dbReference type="EnsemblProtists" id="EKX39396">
    <property type="protein sequence ID" value="EKX39396"/>
    <property type="gene ID" value="GUITHDRAFT_114594"/>
</dbReference>
<organism evidence="2">
    <name type="scientific">Guillardia theta (strain CCMP2712)</name>
    <name type="common">Cryptophyte</name>
    <dbReference type="NCBI Taxonomy" id="905079"/>
    <lineage>
        <taxon>Eukaryota</taxon>
        <taxon>Cryptophyceae</taxon>
        <taxon>Pyrenomonadales</taxon>
        <taxon>Geminigeraceae</taxon>
        <taxon>Guillardia</taxon>
    </lineage>
</organism>
<feature type="region of interest" description="Disordered" evidence="1">
    <location>
        <begin position="523"/>
        <end position="562"/>
    </location>
</feature>
<feature type="compositionally biased region" description="Polar residues" evidence="1">
    <location>
        <begin position="281"/>
        <end position="295"/>
    </location>
</feature>
<name>L1IT13_GUITC</name>
<feature type="compositionally biased region" description="Polar residues" evidence="1">
    <location>
        <begin position="541"/>
        <end position="552"/>
    </location>
</feature>
<dbReference type="EMBL" id="JH993040">
    <property type="protein sequence ID" value="EKX39396.1"/>
    <property type="molecule type" value="Genomic_DNA"/>
</dbReference>
<evidence type="ECO:0000256" key="1">
    <source>
        <dbReference type="SAM" id="MobiDB-lite"/>
    </source>
</evidence>
<dbReference type="HOGENOM" id="CLU_450927_0_0_1"/>
<reference evidence="4" key="2">
    <citation type="submission" date="2012-11" db="EMBL/GenBank/DDBJ databases">
        <authorList>
            <person name="Kuo A."/>
            <person name="Curtis B.A."/>
            <person name="Tanifuji G."/>
            <person name="Burki F."/>
            <person name="Gruber A."/>
            <person name="Irimia M."/>
            <person name="Maruyama S."/>
            <person name="Arias M.C."/>
            <person name="Ball S.G."/>
            <person name="Gile G.H."/>
            <person name="Hirakawa Y."/>
            <person name="Hopkins J.F."/>
            <person name="Rensing S.A."/>
            <person name="Schmutz J."/>
            <person name="Symeonidi A."/>
            <person name="Elias M."/>
            <person name="Eveleigh R.J."/>
            <person name="Herman E.K."/>
            <person name="Klute M.J."/>
            <person name="Nakayama T."/>
            <person name="Obornik M."/>
            <person name="Reyes-Prieto A."/>
            <person name="Armbrust E.V."/>
            <person name="Aves S.J."/>
            <person name="Beiko R.G."/>
            <person name="Coutinho P."/>
            <person name="Dacks J.B."/>
            <person name="Durnford D.G."/>
            <person name="Fast N.M."/>
            <person name="Green B.R."/>
            <person name="Grisdale C."/>
            <person name="Hempe F."/>
            <person name="Henrissat B."/>
            <person name="Hoppner M.P."/>
            <person name="Ishida K.-I."/>
            <person name="Kim E."/>
            <person name="Koreny L."/>
            <person name="Kroth P.G."/>
            <person name="Liu Y."/>
            <person name="Malik S.-B."/>
            <person name="Maier U.G."/>
            <person name="McRose D."/>
            <person name="Mock T."/>
            <person name="Neilson J.A."/>
            <person name="Onodera N.T."/>
            <person name="Poole A.M."/>
            <person name="Pritham E.J."/>
            <person name="Richards T.A."/>
            <person name="Rocap G."/>
            <person name="Roy S.W."/>
            <person name="Sarai C."/>
            <person name="Schaack S."/>
            <person name="Shirato S."/>
            <person name="Slamovits C.H."/>
            <person name="Spencer D.F."/>
            <person name="Suzuki S."/>
            <person name="Worden A.Z."/>
            <person name="Zauner S."/>
            <person name="Barry K."/>
            <person name="Bell C."/>
            <person name="Bharti A.K."/>
            <person name="Crow J.A."/>
            <person name="Grimwood J."/>
            <person name="Kramer R."/>
            <person name="Lindquist E."/>
            <person name="Lucas S."/>
            <person name="Salamov A."/>
            <person name="McFadden G.I."/>
            <person name="Lane C.E."/>
            <person name="Keeling P.J."/>
            <person name="Gray M.W."/>
            <person name="Grigoriev I.V."/>
            <person name="Archibald J.M."/>
        </authorList>
    </citation>
    <scope>NUCLEOTIDE SEQUENCE</scope>
    <source>
        <strain evidence="4">CCMP2712</strain>
    </source>
</reference>
<evidence type="ECO:0000313" key="4">
    <source>
        <dbReference type="Proteomes" id="UP000011087"/>
    </source>
</evidence>